<protein>
    <submittedName>
        <fullName evidence="1">Uncharacterized protein</fullName>
    </submittedName>
</protein>
<dbReference type="RefSeq" id="WP_160589194.1">
    <property type="nucleotide sequence ID" value="NZ_BAAAFP010000002.1"/>
</dbReference>
<comment type="caution">
    <text evidence="1">The sequence shown here is derived from an EMBL/GenBank/DDBJ whole genome shotgun (WGS) entry which is preliminary data.</text>
</comment>
<dbReference type="Proteomes" id="UP000435243">
    <property type="component" value="Unassembled WGS sequence"/>
</dbReference>
<organism evidence="1 2">
    <name type="scientific">Alteraurantiacibacter aestuarii</name>
    <dbReference type="NCBI Taxonomy" id="650004"/>
    <lineage>
        <taxon>Bacteria</taxon>
        <taxon>Pseudomonadati</taxon>
        <taxon>Pseudomonadota</taxon>
        <taxon>Alphaproteobacteria</taxon>
        <taxon>Sphingomonadales</taxon>
        <taxon>Erythrobacteraceae</taxon>
        <taxon>Alteraurantiacibacter</taxon>
    </lineage>
</organism>
<evidence type="ECO:0000313" key="1">
    <source>
        <dbReference type="EMBL" id="MXO87229.1"/>
    </source>
</evidence>
<gene>
    <name evidence="1" type="ORF">GRI32_00565</name>
</gene>
<evidence type="ECO:0000313" key="2">
    <source>
        <dbReference type="Proteomes" id="UP000435243"/>
    </source>
</evidence>
<sequence>MRPERTKAEAHFVTKFLEFVRSKFDANAHEIDGITDKPDLGISSAGRVIGVELSQLPSSNIMRVINRQLPPARVSPGGLRGDLAIYPLEPHRRVHEVVKSKSAKASGYRAAIHADEIWLLLHNHSTIDAWPMSGPTRRQSREAEDLLMRFGLKGQKHNFDRIFFIYSDGETVELTDDRAIPRSVSLAHGEGYPAVTTWRFSFGFEVPRPGLGTRVYDFPEIEFAEHLVVPKDDWMAARPAHYEHLNPTVSASVSGQEATVTILINGHPHTHSWSTSEWVGQTLYDHVLLQFGIPKSTFNWTV</sequence>
<accession>A0A844ZNK9</accession>
<keyword evidence="2" id="KW-1185">Reference proteome</keyword>
<name>A0A844ZNK9_9SPHN</name>
<dbReference type="AlphaFoldDB" id="A0A844ZNK9"/>
<dbReference type="EMBL" id="WTYY01000001">
    <property type="protein sequence ID" value="MXO87229.1"/>
    <property type="molecule type" value="Genomic_DNA"/>
</dbReference>
<proteinExistence type="predicted"/>
<reference evidence="1 2" key="1">
    <citation type="submission" date="2019-12" db="EMBL/GenBank/DDBJ databases">
        <title>Genomic-based taxomic classification of the family Erythrobacteraceae.</title>
        <authorList>
            <person name="Xu L."/>
        </authorList>
    </citation>
    <scope>NUCLEOTIDE SEQUENCE [LARGE SCALE GENOMIC DNA]</scope>
    <source>
        <strain evidence="1 2">JCM 16339</strain>
    </source>
</reference>